<keyword evidence="3" id="KW-1185">Reference proteome</keyword>
<dbReference type="EMBL" id="JAJEQN010000003">
    <property type="protein sequence ID" value="MCC2220441.1"/>
    <property type="molecule type" value="Genomic_DNA"/>
</dbReference>
<dbReference type="Proteomes" id="UP001198200">
    <property type="component" value="Unassembled WGS sequence"/>
</dbReference>
<evidence type="ECO:0000313" key="2">
    <source>
        <dbReference type="EMBL" id="MCC2220441.1"/>
    </source>
</evidence>
<feature type="signal peptide" evidence="1">
    <location>
        <begin position="1"/>
        <end position="24"/>
    </location>
</feature>
<evidence type="ECO:0000313" key="3">
    <source>
        <dbReference type="Proteomes" id="UP001198200"/>
    </source>
</evidence>
<proteinExistence type="predicted"/>
<name>A0AAE3E237_9FIRM</name>
<sequence>MRNRMIRIKIASLMAGLVAAVSLEGCGLFTKSYDFTEAENSIYVEDNATIRAAMISDFDKDYYSIDELAGVAQQEALSFNKNVYDCSYYSYDQMTKEEKESILLPVCYEKAVVKDKKASVVFTYANGDTYTGFNSAEIQNAGGSKLYTSQLGSSTMALSGDFVTSDGQKHISSEDLMKKTDYCLVYADYPVTVFGEHDIAYVSPNVTVLASNCAQITGNDGGYIIFK</sequence>
<organism evidence="2 3">
    <name type="scientific">Anthropogastromicrobium aceti</name>
    <dbReference type="NCBI Taxonomy" id="2981768"/>
    <lineage>
        <taxon>Bacteria</taxon>
        <taxon>Bacillati</taxon>
        <taxon>Bacillota</taxon>
        <taxon>Clostridia</taxon>
        <taxon>Lachnospirales</taxon>
        <taxon>Lachnospiraceae</taxon>
        <taxon>Anthropogastromicrobium</taxon>
    </lineage>
</organism>
<reference evidence="2 3" key="1">
    <citation type="submission" date="2021-10" db="EMBL/GenBank/DDBJ databases">
        <title>Anaerobic single-cell dispensing facilitates the cultivation of human gut bacteria.</title>
        <authorList>
            <person name="Afrizal A."/>
        </authorList>
    </citation>
    <scope>NUCLEOTIDE SEQUENCE [LARGE SCALE GENOMIC DNA]</scope>
    <source>
        <strain evidence="2 3">CLA-AA-H224</strain>
    </source>
</reference>
<gene>
    <name evidence="2" type="ORF">LKD48_02090</name>
</gene>
<accession>A0AAE3E237</accession>
<protein>
    <submittedName>
        <fullName evidence="2">Uncharacterized protein</fullName>
    </submittedName>
</protein>
<dbReference type="RefSeq" id="WP_227100323.1">
    <property type="nucleotide sequence ID" value="NZ_JAJEQN010000003.1"/>
</dbReference>
<dbReference type="AlphaFoldDB" id="A0AAE3E237"/>
<comment type="caution">
    <text evidence="2">The sequence shown here is derived from an EMBL/GenBank/DDBJ whole genome shotgun (WGS) entry which is preliminary data.</text>
</comment>
<keyword evidence="1" id="KW-0732">Signal</keyword>
<feature type="chain" id="PRO_5042200263" evidence="1">
    <location>
        <begin position="25"/>
        <end position="227"/>
    </location>
</feature>
<evidence type="ECO:0000256" key="1">
    <source>
        <dbReference type="SAM" id="SignalP"/>
    </source>
</evidence>